<feature type="non-terminal residue" evidence="1">
    <location>
        <position position="1"/>
    </location>
</feature>
<proteinExistence type="predicted"/>
<dbReference type="Pfam" id="PF12259">
    <property type="entry name" value="Baculo_F"/>
    <property type="match status" value="1"/>
</dbReference>
<evidence type="ECO:0000313" key="1">
    <source>
        <dbReference type="EMBL" id="KAF0708031.1"/>
    </source>
</evidence>
<organism evidence="1 2">
    <name type="scientific">Aphis craccivora</name>
    <name type="common">Cowpea aphid</name>
    <dbReference type="NCBI Taxonomy" id="307492"/>
    <lineage>
        <taxon>Eukaryota</taxon>
        <taxon>Metazoa</taxon>
        <taxon>Ecdysozoa</taxon>
        <taxon>Arthropoda</taxon>
        <taxon>Hexapoda</taxon>
        <taxon>Insecta</taxon>
        <taxon>Pterygota</taxon>
        <taxon>Neoptera</taxon>
        <taxon>Paraneoptera</taxon>
        <taxon>Hemiptera</taxon>
        <taxon>Sternorrhyncha</taxon>
        <taxon>Aphidomorpha</taxon>
        <taxon>Aphidoidea</taxon>
        <taxon>Aphididae</taxon>
        <taxon>Aphidini</taxon>
        <taxon>Aphis</taxon>
        <taxon>Aphis</taxon>
    </lineage>
</organism>
<sequence>LKPEYQYVGITKNHRQFTTFTETELLHCTKTETFTICPEFQPIQHESKEQPCEISLFKNPDQLPQNCESGVNQGLIKLNQECRAYAEHVIGTGNISIKEIKMENARNEKFYEPELILSLKNLQFLAKHRLNIL</sequence>
<evidence type="ECO:0000313" key="2">
    <source>
        <dbReference type="Proteomes" id="UP000478052"/>
    </source>
</evidence>
<feature type="non-terminal residue" evidence="1">
    <location>
        <position position="133"/>
    </location>
</feature>
<dbReference type="Proteomes" id="UP000478052">
    <property type="component" value="Unassembled WGS sequence"/>
</dbReference>
<gene>
    <name evidence="1" type="ORF">FWK35_00028299</name>
</gene>
<dbReference type="AlphaFoldDB" id="A0A6G0VVL6"/>
<dbReference type="OrthoDB" id="6624493at2759"/>
<comment type="caution">
    <text evidence="1">The sequence shown here is derived from an EMBL/GenBank/DDBJ whole genome shotgun (WGS) entry which is preliminary data.</text>
</comment>
<dbReference type="InterPro" id="IPR022048">
    <property type="entry name" value="Envelope_fusion-like"/>
</dbReference>
<dbReference type="EMBL" id="VUJU01012305">
    <property type="protein sequence ID" value="KAF0708031.1"/>
    <property type="molecule type" value="Genomic_DNA"/>
</dbReference>
<protein>
    <submittedName>
        <fullName evidence="1">Envelope fusion protein</fullName>
    </submittedName>
</protein>
<name>A0A6G0VVL6_APHCR</name>
<accession>A0A6G0VVL6</accession>
<keyword evidence="2" id="KW-1185">Reference proteome</keyword>
<reference evidence="1 2" key="1">
    <citation type="submission" date="2019-08" db="EMBL/GenBank/DDBJ databases">
        <title>Whole genome of Aphis craccivora.</title>
        <authorList>
            <person name="Voronova N.V."/>
            <person name="Shulinski R.S."/>
            <person name="Bandarenka Y.V."/>
            <person name="Zhorov D.G."/>
            <person name="Warner D."/>
        </authorList>
    </citation>
    <scope>NUCLEOTIDE SEQUENCE [LARGE SCALE GENOMIC DNA]</scope>
    <source>
        <strain evidence="1">180601</strain>
        <tissue evidence="1">Whole Body</tissue>
    </source>
</reference>